<dbReference type="AlphaFoldDB" id="A0A533Q5T2"/>
<evidence type="ECO:0000313" key="2">
    <source>
        <dbReference type="EMBL" id="TLD39906.1"/>
    </source>
</evidence>
<evidence type="ECO:0000313" key="3">
    <source>
        <dbReference type="Proteomes" id="UP000319783"/>
    </source>
</evidence>
<proteinExistence type="predicted"/>
<accession>A0A533Q5T2</accession>
<keyword evidence="1" id="KW-1133">Transmembrane helix</keyword>
<protein>
    <submittedName>
        <fullName evidence="2">Uncharacterized protein</fullName>
    </submittedName>
</protein>
<keyword evidence="1" id="KW-0472">Membrane</keyword>
<gene>
    <name evidence="2" type="ORF">JETT_3826</name>
</gene>
<keyword evidence="1" id="KW-0812">Transmembrane</keyword>
<reference evidence="2 3" key="1">
    <citation type="submission" date="2019-04" db="EMBL/GenBank/DDBJ databases">
        <title>Genome of a novel bacterium Candidatus Jettenia ecosi reconstructed from metagenome of an anammox bioreactor.</title>
        <authorList>
            <person name="Mardanov A.V."/>
            <person name="Beletsky A.V."/>
            <person name="Ravin N.V."/>
            <person name="Botchkova E.A."/>
            <person name="Litti Y.V."/>
            <person name="Nozhevnikova A.N."/>
        </authorList>
    </citation>
    <scope>NUCLEOTIDE SEQUENCE [LARGE SCALE GENOMIC DNA]</scope>
    <source>
        <strain evidence="2">J2</strain>
    </source>
</reference>
<name>A0A533Q5T2_9BACT</name>
<organism evidence="2 3">
    <name type="scientific">Candidatus Jettenia ecosi</name>
    <dbReference type="NCBI Taxonomy" id="2494326"/>
    <lineage>
        <taxon>Bacteria</taxon>
        <taxon>Pseudomonadati</taxon>
        <taxon>Planctomycetota</taxon>
        <taxon>Candidatus Brocadiia</taxon>
        <taxon>Candidatus Brocadiales</taxon>
        <taxon>Candidatus Brocadiaceae</taxon>
        <taxon>Candidatus Jettenia</taxon>
    </lineage>
</organism>
<comment type="caution">
    <text evidence="2">The sequence shown here is derived from an EMBL/GenBank/DDBJ whole genome shotgun (WGS) entry which is preliminary data.</text>
</comment>
<feature type="transmembrane region" description="Helical" evidence="1">
    <location>
        <begin position="16"/>
        <end position="34"/>
    </location>
</feature>
<sequence>MCLEQGLFVHAEHHPHVFSVILMFHLSFPNVFIGNPGMGKRTGKVLDSR</sequence>
<dbReference type="EMBL" id="SULG01000167">
    <property type="protein sequence ID" value="TLD39906.1"/>
    <property type="molecule type" value="Genomic_DNA"/>
</dbReference>
<evidence type="ECO:0000256" key="1">
    <source>
        <dbReference type="SAM" id="Phobius"/>
    </source>
</evidence>
<dbReference type="Proteomes" id="UP000319783">
    <property type="component" value="Unassembled WGS sequence"/>
</dbReference>